<feature type="compositionally biased region" description="Polar residues" evidence="8">
    <location>
        <begin position="1"/>
        <end position="10"/>
    </location>
</feature>
<reference evidence="9 10" key="1">
    <citation type="submission" date="2016-05" db="EMBL/GenBank/DDBJ databases">
        <title>Draft genome sequence of a porcine commensal Rothia nasimurium.</title>
        <authorList>
            <person name="Gaiser R.A."/>
            <person name="Van Baarlen P."/>
            <person name="Wells J.M."/>
        </authorList>
    </citation>
    <scope>NUCLEOTIDE SEQUENCE [LARGE SCALE GENOMIC DNA]</scope>
    <source>
        <strain evidence="9 10">PT-32</strain>
    </source>
</reference>
<dbReference type="RefSeq" id="WP_083093574.1">
    <property type="nucleotide sequence ID" value="NZ_LXWF01000043.1"/>
</dbReference>
<dbReference type="InterPro" id="IPR000807">
    <property type="entry name" value="ImidazoleglycerolP_deHydtase"/>
</dbReference>
<dbReference type="CDD" id="cd07914">
    <property type="entry name" value="IGPD"/>
    <property type="match status" value="1"/>
</dbReference>
<comment type="caution">
    <text evidence="9">The sequence shown here is derived from an EMBL/GenBank/DDBJ whole genome shotgun (WGS) entry which is preliminary data.</text>
</comment>
<evidence type="ECO:0000256" key="8">
    <source>
        <dbReference type="SAM" id="MobiDB-lite"/>
    </source>
</evidence>
<dbReference type="NCBIfam" id="NF002110">
    <property type="entry name" value="PRK00951.1-6"/>
    <property type="match status" value="1"/>
</dbReference>
<keyword evidence="5 6" id="KW-0456">Lyase</keyword>
<keyword evidence="6" id="KW-0963">Cytoplasm</keyword>
<comment type="subcellular location">
    <subcellularLocation>
        <location evidence="6 7">Cytoplasm</location>
    </subcellularLocation>
</comment>
<sequence length="210" mass="22364">MAVPTASSTGLGPRIAKMERTTSESSVSVEINLDGTGVSDIDTGVPFYDHMLTALSKHSLIDMTIKCSGDTHIDVHHTVEDTGIVLGEVLRQALGDKAGIRRFGTATVPLDEALASAVVDISGRPYLVHTGEPDGFEYHLIGGHFTGSMVRHVFEAFAYHAGICLHITLLGGRDPHHIAEAQFKALARALRQAVEPDPRHAGIPSTKGAL</sequence>
<dbReference type="Proteomes" id="UP000192359">
    <property type="component" value="Unassembled WGS sequence"/>
</dbReference>
<dbReference type="GO" id="GO:0005737">
    <property type="term" value="C:cytoplasm"/>
    <property type="evidence" value="ECO:0007669"/>
    <property type="project" value="UniProtKB-SubCell"/>
</dbReference>
<keyword evidence="10" id="KW-1185">Reference proteome</keyword>
<evidence type="ECO:0000256" key="5">
    <source>
        <dbReference type="ARBA" id="ARBA00023239"/>
    </source>
</evidence>
<evidence type="ECO:0000256" key="2">
    <source>
        <dbReference type="ARBA" id="ARBA00016664"/>
    </source>
</evidence>
<dbReference type="PROSITE" id="PS00954">
    <property type="entry name" value="IGP_DEHYDRATASE_1"/>
    <property type="match status" value="1"/>
</dbReference>
<evidence type="ECO:0000313" key="10">
    <source>
        <dbReference type="Proteomes" id="UP000192359"/>
    </source>
</evidence>
<dbReference type="PANTHER" id="PTHR23133">
    <property type="entry name" value="IMIDAZOLEGLYCEROL-PHOSPHATE DEHYDRATASE HIS7"/>
    <property type="match status" value="1"/>
</dbReference>
<dbReference type="EC" id="4.2.1.19" evidence="6 7"/>
<keyword evidence="4 6" id="KW-0368">Histidine biosynthesis</keyword>
<feature type="region of interest" description="Disordered" evidence="8">
    <location>
        <begin position="1"/>
        <end position="23"/>
    </location>
</feature>
<dbReference type="NCBIfam" id="NF002114">
    <property type="entry name" value="PRK00951.2-4"/>
    <property type="match status" value="1"/>
</dbReference>
<comment type="similarity">
    <text evidence="6 7">Belongs to the imidazoleglycerol-phosphate dehydratase family.</text>
</comment>
<name>A0A1Y1RMA0_9MICC</name>
<dbReference type="GO" id="GO:0000105">
    <property type="term" value="P:L-histidine biosynthetic process"/>
    <property type="evidence" value="ECO:0007669"/>
    <property type="project" value="UniProtKB-UniRule"/>
</dbReference>
<dbReference type="Gene3D" id="3.30.230.40">
    <property type="entry name" value="Imidazole glycerol phosphate dehydratase, domain 1"/>
    <property type="match status" value="2"/>
</dbReference>
<dbReference type="OrthoDB" id="9790411at2"/>
<protein>
    <recommendedName>
        <fullName evidence="2 6">Imidazoleglycerol-phosphate dehydratase</fullName>
        <shortName evidence="6">IGPD</shortName>
        <ecNumber evidence="6 7">4.2.1.19</ecNumber>
    </recommendedName>
</protein>
<gene>
    <name evidence="6" type="primary">hisB</name>
    <name evidence="9" type="ORF">A7979_07615</name>
</gene>
<dbReference type="FunFam" id="3.30.230.40:FF:000003">
    <property type="entry name" value="Imidazoleglycerol-phosphate dehydratase HisB"/>
    <property type="match status" value="1"/>
</dbReference>
<dbReference type="EMBL" id="LXWF01000043">
    <property type="protein sequence ID" value="ORC15583.1"/>
    <property type="molecule type" value="Genomic_DNA"/>
</dbReference>
<dbReference type="FunFam" id="3.30.230.40:FF:000001">
    <property type="entry name" value="Imidazoleglycerol-phosphate dehydratase HisB"/>
    <property type="match status" value="1"/>
</dbReference>
<evidence type="ECO:0000256" key="6">
    <source>
        <dbReference type="HAMAP-Rule" id="MF_00076"/>
    </source>
</evidence>
<evidence type="ECO:0000313" key="9">
    <source>
        <dbReference type="EMBL" id="ORC15583.1"/>
    </source>
</evidence>
<comment type="pathway">
    <text evidence="1 6 7">Amino-acid biosynthesis; L-histidine biosynthesis; L-histidine from 5-phospho-alpha-D-ribose 1-diphosphate: step 6/9.</text>
</comment>
<evidence type="ECO:0000256" key="7">
    <source>
        <dbReference type="RuleBase" id="RU000599"/>
    </source>
</evidence>
<dbReference type="PANTHER" id="PTHR23133:SF2">
    <property type="entry name" value="IMIDAZOLEGLYCEROL-PHOSPHATE DEHYDRATASE"/>
    <property type="match status" value="1"/>
</dbReference>
<dbReference type="InterPro" id="IPR020568">
    <property type="entry name" value="Ribosomal_Su5_D2-typ_SF"/>
</dbReference>
<proteinExistence type="inferred from homology"/>
<dbReference type="GO" id="GO:0004424">
    <property type="term" value="F:imidazoleglycerol-phosphate dehydratase activity"/>
    <property type="evidence" value="ECO:0007669"/>
    <property type="project" value="UniProtKB-UniRule"/>
</dbReference>
<dbReference type="UniPathway" id="UPA00031">
    <property type="reaction ID" value="UER00011"/>
</dbReference>
<dbReference type="AlphaFoldDB" id="A0A1Y1RMA0"/>
<dbReference type="PROSITE" id="PS00955">
    <property type="entry name" value="IGP_DEHYDRATASE_2"/>
    <property type="match status" value="1"/>
</dbReference>
<accession>A0A1Y1RMA0</accession>
<dbReference type="InterPro" id="IPR038494">
    <property type="entry name" value="IGPD_sf"/>
</dbReference>
<dbReference type="Pfam" id="PF00475">
    <property type="entry name" value="IGPD"/>
    <property type="match status" value="1"/>
</dbReference>
<comment type="catalytic activity">
    <reaction evidence="6 7">
        <text>D-erythro-1-(imidazol-4-yl)glycerol 3-phosphate = 3-(imidazol-4-yl)-2-oxopropyl phosphate + H2O</text>
        <dbReference type="Rhea" id="RHEA:11040"/>
        <dbReference type="ChEBI" id="CHEBI:15377"/>
        <dbReference type="ChEBI" id="CHEBI:57766"/>
        <dbReference type="ChEBI" id="CHEBI:58278"/>
        <dbReference type="EC" id="4.2.1.19"/>
    </reaction>
</comment>
<dbReference type="InterPro" id="IPR020565">
    <property type="entry name" value="ImidazoleglycerP_deHydtase_CS"/>
</dbReference>
<dbReference type="SUPFAM" id="SSF54211">
    <property type="entry name" value="Ribosomal protein S5 domain 2-like"/>
    <property type="match status" value="2"/>
</dbReference>
<dbReference type="HAMAP" id="MF_00076">
    <property type="entry name" value="HisB"/>
    <property type="match status" value="1"/>
</dbReference>
<organism evidence="9 10">
    <name type="scientific">Rothia nasimurium</name>
    <dbReference type="NCBI Taxonomy" id="85336"/>
    <lineage>
        <taxon>Bacteria</taxon>
        <taxon>Bacillati</taxon>
        <taxon>Actinomycetota</taxon>
        <taxon>Actinomycetes</taxon>
        <taxon>Micrococcales</taxon>
        <taxon>Micrococcaceae</taxon>
        <taxon>Rothia</taxon>
    </lineage>
</organism>
<dbReference type="NCBIfam" id="NF002111">
    <property type="entry name" value="PRK00951.2-1"/>
    <property type="match status" value="1"/>
</dbReference>
<keyword evidence="3 6" id="KW-0028">Amino-acid biosynthesis</keyword>
<evidence type="ECO:0000256" key="1">
    <source>
        <dbReference type="ARBA" id="ARBA00005047"/>
    </source>
</evidence>
<evidence type="ECO:0000256" key="3">
    <source>
        <dbReference type="ARBA" id="ARBA00022605"/>
    </source>
</evidence>
<evidence type="ECO:0000256" key="4">
    <source>
        <dbReference type="ARBA" id="ARBA00023102"/>
    </source>
</evidence>